<gene>
    <name evidence="1" type="ORF">L6164_027530</name>
</gene>
<proteinExistence type="predicted"/>
<sequence length="634" mass="72061">MAASVRISKHALSRLKNLANFQRSKSKMPKQAVEAPLSPEMASAYSAYEGCSDISKWKVLDARRHGITGSMISYPSWTVLKVLRGKGYEVYLVGGCVRDLLLNRIPKDFDVITTAKLTEVRKQFRRAVIFGRRYPVCRVHIKGYMIEVSSFETVTENAKEKERFVYSLMPKGCDKEDLVRFRNSLHRDFTINSLFLDPFTNKIYDYANGMVDLRSLKLETVIPAQLSFKEDPGRILRGLRIAARLGLSLSMDTEAAIHTFSSQVKSLDKGRLMLELNYMLSYGAAEQSLFLLWKFNLLENFLPLHAAYLDQQCTKENSQTSNMLMKLFFHLDKLIGCDRPSDCTIWAGLLAFHLALINSPQDAIAVWAFASVLYHGKWEEGIKFAKEHGEMNVNFVPEIRRSCKYKSDKEIAKEVPKLADSIRAEIKKAGGIGMVFLSKKMRMNVAGIFEVLVSDVESYKSEKKGFQINYNKLGTGDLPETRFVLGKVILETMRSGIVRDEEISEAEKSHLKTEDTEEICQVQLSHQSKRNKRQVSSPANSEFKQGKTKKQRLQELVPACKNSEDDARHLNTVSKNHHTIVDNCNINVDAETTKEPVSEKKGLHSSPDEVVKQKERKRLHKSKKTSHSRSGLFK</sequence>
<dbReference type="Proteomes" id="UP000828941">
    <property type="component" value="Chromosome 11"/>
</dbReference>
<reference evidence="1 2" key="1">
    <citation type="journal article" date="2022" name="DNA Res.">
        <title>Chromosomal-level genome assembly of the orchid tree Bauhinia variegata (Leguminosae; Cercidoideae) supports the allotetraploid origin hypothesis of Bauhinia.</title>
        <authorList>
            <person name="Zhong Y."/>
            <person name="Chen Y."/>
            <person name="Zheng D."/>
            <person name="Pang J."/>
            <person name="Liu Y."/>
            <person name="Luo S."/>
            <person name="Meng S."/>
            <person name="Qian L."/>
            <person name="Wei D."/>
            <person name="Dai S."/>
            <person name="Zhou R."/>
        </authorList>
    </citation>
    <scope>NUCLEOTIDE SEQUENCE [LARGE SCALE GENOMIC DNA]</scope>
    <source>
        <strain evidence="1">BV-YZ2020</strain>
    </source>
</reference>
<evidence type="ECO:0000313" key="1">
    <source>
        <dbReference type="EMBL" id="KAI4314642.1"/>
    </source>
</evidence>
<name>A0ACB9LT83_BAUVA</name>
<organism evidence="1 2">
    <name type="scientific">Bauhinia variegata</name>
    <name type="common">Purple orchid tree</name>
    <name type="synonym">Phanera variegata</name>
    <dbReference type="NCBI Taxonomy" id="167791"/>
    <lineage>
        <taxon>Eukaryota</taxon>
        <taxon>Viridiplantae</taxon>
        <taxon>Streptophyta</taxon>
        <taxon>Embryophyta</taxon>
        <taxon>Tracheophyta</taxon>
        <taxon>Spermatophyta</taxon>
        <taxon>Magnoliopsida</taxon>
        <taxon>eudicotyledons</taxon>
        <taxon>Gunneridae</taxon>
        <taxon>Pentapetalae</taxon>
        <taxon>rosids</taxon>
        <taxon>fabids</taxon>
        <taxon>Fabales</taxon>
        <taxon>Fabaceae</taxon>
        <taxon>Cercidoideae</taxon>
        <taxon>Cercideae</taxon>
        <taxon>Bauhiniinae</taxon>
        <taxon>Bauhinia</taxon>
    </lineage>
</organism>
<protein>
    <submittedName>
        <fullName evidence="1">Uncharacterized protein</fullName>
    </submittedName>
</protein>
<dbReference type="EMBL" id="CM039436">
    <property type="protein sequence ID" value="KAI4314642.1"/>
    <property type="molecule type" value="Genomic_DNA"/>
</dbReference>
<comment type="caution">
    <text evidence="1">The sequence shown here is derived from an EMBL/GenBank/DDBJ whole genome shotgun (WGS) entry which is preliminary data.</text>
</comment>
<keyword evidence="2" id="KW-1185">Reference proteome</keyword>
<accession>A0ACB9LT83</accession>
<evidence type="ECO:0000313" key="2">
    <source>
        <dbReference type="Proteomes" id="UP000828941"/>
    </source>
</evidence>